<organism evidence="1 2">
    <name type="scientific">Pontibacter chinhatensis</name>
    <dbReference type="NCBI Taxonomy" id="1436961"/>
    <lineage>
        <taxon>Bacteria</taxon>
        <taxon>Pseudomonadati</taxon>
        <taxon>Bacteroidota</taxon>
        <taxon>Cytophagia</taxon>
        <taxon>Cytophagales</taxon>
        <taxon>Hymenobacteraceae</taxon>
        <taxon>Pontibacter</taxon>
    </lineage>
</organism>
<proteinExistence type="predicted"/>
<dbReference type="AlphaFoldDB" id="A0A1I2VJA9"/>
<reference evidence="2" key="1">
    <citation type="submission" date="2016-10" db="EMBL/GenBank/DDBJ databases">
        <authorList>
            <person name="Varghese N."/>
            <person name="Submissions S."/>
        </authorList>
    </citation>
    <scope>NUCLEOTIDE SEQUENCE [LARGE SCALE GENOMIC DNA]</scope>
    <source>
        <strain evidence="2">LP51</strain>
    </source>
</reference>
<gene>
    <name evidence="1" type="ORF">SAMN05421739_104215</name>
</gene>
<dbReference type="EMBL" id="FOOT01000004">
    <property type="protein sequence ID" value="SFG89368.1"/>
    <property type="molecule type" value="Genomic_DNA"/>
</dbReference>
<dbReference type="RefSeq" id="WP_092102109.1">
    <property type="nucleotide sequence ID" value="NZ_FOOT01000004.1"/>
</dbReference>
<accession>A0A1I2VJA9</accession>
<name>A0A1I2VJA9_9BACT</name>
<dbReference type="STRING" id="1436961.SAMN05421739_104215"/>
<keyword evidence="2" id="KW-1185">Reference proteome</keyword>
<evidence type="ECO:0000313" key="2">
    <source>
        <dbReference type="Proteomes" id="UP000198724"/>
    </source>
</evidence>
<protein>
    <submittedName>
        <fullName evidence="1">Uncharacterized protein</fullName>
    </submittedName>
</protein>
<evidence type="ECO:0000313" key="1">
    <source>
        <dbReference type="EMBL" id="SFG89368.1"/>
    </source>
</evidence>
<sequence>MLKKKERVHFILPGYSTLSMYGSHFNWEYVSEKKVVYLHINLSDNLKDSQKALNDYADCEDLLKARGKIGRIQINSRKVGEILESGLTSSKEFNVPLQIRLNFGQVQANYNIKGGKLSEFGVDAQVTYAD</sequence>
<dbReference type="Proteomes" id="UP000198724">
    <property type="component" value="Unassembled WGS sequence"/>
</dbReference>